<evidence type="ECO:0000313" key="1">
    <source>
        <dbReference type="EMBL" id="THG45403.1"/>
    </source>
</evidence>
<proteinExistence type="predicted"/>
<organism evidence="1 2">
    <name type="scientific">Muribaculum caecicola</name>
    <dbReference type="NCBI Taxonomy" id="3038144"/>
    <lineage>
        <taxon>Bacteria</taxon>
        <taxon>Pseudomonadati</taxon>
        <taxon>Bacteroidota</taxon>
        <taxon>Bacteroidia</taxon>
        <taxon>Bacteroidales</taxon>
        <taxon>Muribaculaceae</taxon>
        <taxon>Muribaculum</taxon>
    </lineage>
</organism>
<protein>
    <submittedName>
        <fullName evidence="1">Flavodoxin</fullName>
    </submittedName>
</protein>
<keyword evidence="2" id="KW-1185">Reference proteome</keyword>
<reference evidence="1" key="1">
    <citation type="submission" date="2019-04" db="EMBL/GenBank/DDBJ databases">
        <title>Microbes associate with the intestines of laboratory mice.</title>
        <authorList>
            <person name="Navarre W."/>
            <person name="Wong E."/>
            <person name="Huang K.C."/>
            <person name="Tropini C."/>
            <person name="Ng K."/>
            <person name="Yu B."/>
        </authorList>
    </citation>
    <scope>NUCLEOTIDE SEQUENCE</scope>
    <source>
        <strain evidence="1">NM86_A22</strain>
    </source>
</reference>
<gene>
    <name evidence="1" type="ORF">E5990_08940</name>
</gene>
<accession>A0AC61S3U5</accession>
<dbReference type="EMBL" id="SSTG01000132">
    <property type="protein sequence ID" value="THG45403.1"/>
    <property type="molecule type" value="Genomic_DNA"/>
</dbReference>
<sequence>MKKFGIFYGSSTGVTAETADEIAKNLGTAPADVYNVRHTNPDKVSEYDNLILGSSTWGAGDLQDDWYDFLDGLEVLDLQGKKIALFGCGDETMSDTFCGAVGELYNRLQKTGATFIGAYPADCYNFSISPAFVNGQYVGLLLDNVNREELSADRIKGWCAQIKQQTAR</sequence>
<name>A0AC61S3U5_9BACT</name>
<dbReference type="Proteomes" id="UP000305401">
    <property type="component" value="Unassembled WGS sequence"/>
</dbReference>
<evidence type="ECO:0000313" key="2">
    <source>
        <dbReference type="Proteomes" id="UP000305401"/>
    </source>
</evidence>
<comment type="caution">
    <text evidence="1">The sequence shown here is derived from an EMBL/GenBank/DDBJ whole genome shotgun (WGS) entry which is preliminary data.</text>
</comment>